<feature type="compositionally biased region" description="Basic and acidic residues" evidence="1">
    <location>
        <begin position="1"/>
        <end position="15"/>
    </location>
</feature>
<feature type="compositionally biased region" description="Pro residues" evidence="1">
    <location>
        <begin position="18"/>
        <end position="28"/>
    </location>
</feature>
<comment type="caution">
    <text evidence="2">The sequence shown here is derived from an EMBL/GenBank/DDBJ whole genome shotgun (WGS) entry which is preliminary data.</text>
</comment>
<feature type="region of interest" description="Disordered" evidence="1">
    <location>
        <begin position="1"/>
        <end position="72"/>
    </location>
</feature>
<evidence type="ECO:0000256" key="1">
    <source>
        <dbReference type="SAM" id="MobiDB-lite"/>
    </source>
</evidence>
<dbReference type="EMBL" id="JBHTIS010002378">
    <property type="protein sequence ID" value="MFD1049749.1"/>
    <property type="molecule type" value="Genomic_DNA"/>
</dbReference>
<proteinExistence type="predicted"/>
<sequence length="72" mass="7875">MPSEHEDHARRRAEGDPTPEPPTPPEPAPQVIQVYRPSQDQIVTYPAGPTPPPTETNRPEGQDRGADDADPN</sequence>
<gene>
    <name evidence="2" type="ORF">ACFQ1S_31570</name>
</gene>
<feature type="compositionally biased region" description="Basic and acidic residues" evidence="1">
    <location>
        <begin position="57"/>
        <end position="72"/>
    </location>
</feature>
<evidence type="ECO:0000313" key="2">
    <source>
        <dbReference type="EMBL" id="MFD1049749.1"/>
    </source>
</evidence>
<keyword evidence="3" id="KW-1185">Reference proteome</keyword>
<organism evidence="2 3">
    <name type="scientific">Kibdelosporangium lantanae</name>
    <dbReference type="NCBI Taxonomy" id="1497396"/>
    <lineage>
        <taxon>Bacteria</taxon>
        <taxon>Bacillati</taxon>
        <taxon>Actinomycetota</taxon>
        <taxon>Actinomycetes</taxon>
        <taxon>Pseudonocardiales</taxon>
        <taxon>Pseudonocardiaceae</taxon>
        <taxon>Kibdelosporangium</taxon>
    </lineage>
</organism>
<dbReference type="Proteomes" id="UP001597045">
    <property type="component" value="Unassembled WGS sequence"/>
</dbReference>
<evidence type="ECO:0000313" key="3">
    <source>
        <dbReference type="Proteomes" id="UP001597045"/>
    </source>
</evidence>
<accession>A0ABW3MKH6</accession>
<name>A0ABW3MKH6_9PSEU</name>
<protein>
    <recommendedName>
        <fullName evidence="4">ATP-grasp-modified RiPP</fullName>
    </recommendedName>
</protein>
<reference evidence="3" key="1">
    <citation type="journal article" date="2019" name="Int. J. Syst. Evol. Microbiol.">
        <title>The Global Catalogue of Microorganisms (GCM) 10K type strain sequencing project: providing services to taxonomists for standard genome sequencing and annotation.</title>
        <authorList>
            <consortium name="The Broad Institute Genomics Platform"/>
            <consortium name="The Broad Institute Genome Sequencing Center for Infectious Disease"/>
            <person name="Wu L."/>
            <person name="Ma J."/>
        </authorList>
    </citation>
    <scope>NUCLEOTIDE SEQUENCE [LARGE SCALE GENOMIC DNA]</scope>
    <source>
        <strain evidence="3">JCM 31486</strain>
    </source>
</reference>
<evidence type="ECO:0008006" key="4">
    <source>
        <dbReference type="Google" id="ProtNLM"/>
    </source>
</evidence>